<proteinExistence type="predicted"/>
<dbReference type="EMBL" id="VSSQ01031158">
    <property type="protein sequence ID" value="MPM81946.1"/>
    <property type="molecule type" value="Genomic_DNA"/>
</dbReference>
<name>A0A645CXS8_9ZZZZ</name>
<sequence length="108" mass="11830">MAGPQIHSAQRIITKIIIPAGTPDSVSRRISLVIINPMIANRCIIVIIFVGGRRHEHLIVAFNIRLTIEKAVFYDIAKFKLNAIKICIINIALCHQIAKSTGGNFGSA</sequence>
<gene>
    <name evidence="2" type="ORF">SDC9_129004</name>
</gene>
<feature type="transmembrane region" description="Helical" evidence="1">
    <location>
        <begin position="30"/>
        <end position="50"/>
    </location>
</feature>
<organism evidence="2">
    <name type="scientific">bioreactor metagenome</name>
    <dbReference type="NCBI Taxonomy" id="1076179"/>
    <lineage>
        <taxon>unclassified sequences</taxon>
        <taxon>metagenomes</taxon>
        <taxon>ecological metagenomes</taxon>
    </lineage>
</organism>
<keyword evidence="1" id="KW-0812">Transmembrane</keyword>
<comment type="caution">
    <text evidence="2">The sequence shown here is derived from an EMBL/GenBank/DDBJ whole genome shotgun (WGS) entry which is preliminary data.</text>
</comment>
<evidence type="ECO:0000256" key="1">
    <source>
        <dbReference type="SAM" id="Phobius"/>
    </source>
</evidence>
<evidence type="ECO:0000313" key="2">
    <source>
        <dbReference type="EMBL" id="MPM81946.1"/>
    </source>
</evidence>
<accession>A0A645CXS8</accession>
<keyword evidence="1" id="KW-1133">Transmembrane helix</keyword>
<dbReference type="AlphaFoldDB" id="A0A645CXS8"/>
<keyword evidence="1" id="KW-0472">Membrane</keyword>
<reference evidence="2" key="1">
    <citation type="submission" date="2019-08" db="EMBL/GenBank/DDBJ databases">
        <authorList>
            <person name="Kucharzyk K."/>
            <person name="Murdoch R.W."/>
            <person name="Higgins S."/>
            <person name="Loffler F."/>
        </authorList>
    </citation>
    <scope>NUCLEOTIDE SEQUENCE</scope>
</reference>
<protein>
    <submittedName>
        <fullName evidence="2">Uncharacterized protein</fullName>
    </submittedName>
</protein>